<dbReference type="GO" id="GO:0005829">
    <property type="term" value="C:cytosol"/>
    <property type="evidence" value="ECO:0007669"/>
    <property type="project" value="TreeGrafter"/>
</dbReference>
<dbReference type="KEGG" id="sphj:BSL82_12615"/>
<evidence type="ECO:0000256" key="1">
    <source>
        <dbReference type="ARBA" id="ARBA00005836"/>
    </source>
</evidence>
<dbReference type="InterPro" id="IPR045570">
    <property type="entry name" value="Metalloprtase-TldD/E_cen_dom"/>
</dbReference>
<evidence type="ECO:0000313" key="5">
    <source>
        <dbReference type="EMBL" id="API60044.1"/>
    </source>
</evidence>
<keyword evidence="6" id="KW-1185">Reference proteome</keyword>
<dbReference type="STRING" id="1921510.BSL82_12615"/>
<dbReference type="OrthoDB" id="9803618at2"/>
<organism evidence="5 6">
    <name type="scientific">Tardibacter chloracetimidivorans</name>
    <dbReference type="NCBI Taxonomy" id="1921510"/>
    <lineage>
        <taxon>Bacteria</taxon>
        <taxon>Pseudomonadati</taxon>
        <taxon>Pseudomonadota</taxon>
        <taxon>Alphaproteobacteria</taxon>
        <taxon>Sphingomonadales</taxon>
        <taxon>Sphingomonadaceae</taxon>
        <taxon>Tardibacter</taxon>
    </lineage>
</organism>
<proteinExistence type="inferred from homology"/>
<gene>
    <name evidence="5" type="ORF">BSL82_12615</name>
</gene>
<dbReference type="InterPro" id="IPR036059">
    <property type="entry name" value="TldD/PmbA_sf"/>
</dbReference>
<dbReference type="Pfam" id="PF01523">
    <property type="entry name" value="PmbA_TldD_1st"/>
    <property type="match status" value="1"/>
</dbReference>
<dbReference type="Proteomes" id="UP000182063">
    <property type="component" value="Chromosome"/>
</dbReference>
<dbReference type="InterPro" id="IPR045569">
    <property type="entry name" value="Metalloprtase-TldD/E_C"/>
</dbReference>
<dbReference type="Pfam" id="PF19289">
    <property type="entry name" value="PmbA_TldD_3rd"/>
    <property type="match status" value="1"/>
</dbReference>
<evidence type="ECO:0000259" key="3">
    <source>
        <dbReference type="Pfam" id="PF19289"/>
    </source>
</evidence>
<dbReference type="EMBL" id="CP018221">
    <property type="protein sequence ID" value="API60044.1"/>
    <property type="molecule type" value="Genomic_DNA"/>
</dbReference>
<dbReference type="Pfam" id="PF19290">
    <property type="entry name" value="PmbA_TldD_2nd"/>
    <property type="match status" value="1"/>
</dbReference>
<dbReference type="GO" id="GO:0006508">
    <property type="term" value="P:proteolysis"/>
    <property type="evidence" value="ECO:0007669"/>
    <property type="project" value="InterPro"/>
</dbReference>
<evidence type="ECO:0000259" key="2">
    <source>
        <dbReference type="Pfam" id="PF01523"/>
    </source>
</evidence>
<comment type="similarity">
    <text evidence="1">Belongs to the peptidase U62 family.</text>
</comment>
<dbReference type="AlphaFoldDB" id="A0A1L3ZWN8"/>
<dbReference type="InterPro" id="IPR035068">
    <property type="entry name" value="TldD/PmbA_N"/>
</dbReference>
<evidence type="ECO:0000313" key="6">
    <source>
        <dbReference type="Proteomes" id="UP000182063"/>
    </source>
</evidence>
<reference evidence="6" key="1">
    <citation type="submission" date="2016-11" db="EMBL/GenBank/DDBJ databases">
        <title>Complete Genome Sequence of alachlor-degrading Sphingomonas sp. strain JJ-A5.</title>
        <authorList>
            <person name="Lee H."/>
            <person name="Ka J.-O."/>
        </authorList>
    </citation>
    <scope>NUCLEOTIDE SEQUENCE [LARGE SCALE GENOMIC DNA]</scope>
    <source>
        <strain evidence="6">JJ-A5</strain>
    </source>
</reference>
<feature type="domain" description="Metalloprotease TldD/E C-terminal" evidence="3">
    <location>
        <begin position="231"/>
        <end position="447"/>
    </location>
</feature>
<evidence type="ECO:0000259" key="4">
    <source>
        <dbReference type="Pfam" id="PF19290"/>
    </source>
</evidence>
<feature type="domain" description="Metalloprotease TldD/E central" evidence="4">
    <location>
        <begin position="124"/>
        <end position="224"/>
    </location>
</feature>
<dbReference type="RefSeq" id="WP_072597831.1">
    <property type="nucleotide sequence ID" value="NZ_CP018221.1"/>
</dbReference>
<dbReference type="Gene3D" id="3.30.2290.10">
    <property type="entry name" value="PmbA/TldD superfamily"/>
    <property type="match status" value="1"/>
</dbReference>
<protein>
    <submittedName>
        <fullName evidence="5">Modulator protein</fullName>
    </submittedName>
</protein>
<dbReference type="SUPFAM" id="SSF111283">
    <property type="entry name" value="Putative modulator of DNA gyrase, PmbA/TldD"/>
    <property type="match status" value="1"/>
</dbReference>
<sequence length="448" mass="45933">MLSVPEALDRLNTALAAARQAGADAADAVYVGDLSTGVQVRLGALEDVGSSEGEEIGVRLFFGTRSASVSTSDLGPDALIASVERAAAMARETPEDPYAGLAPEDMLLRAAPHDLELDDGGVATPETLKEMALAAEAAARAVPGVTNSEGGSASIGRATVAIATSHGFEGGYSGTSYGTSASVIAGSGNGMQRDYAYRQARHLADLEAAESIGRRAGERAVRRLNPVKLKSGAMPIVFDPRVGAGLLGHLIGAITGSAIARKTSFLLDARGGQVFGKGITIRDDPHRPRGLRSKPFDGEGLPTAPLAIIDDGVLTGWLLDSASARQLGERPTGHASRGVSGPPGAGATNLYMEAGDLTPKELMAGIGQGLYVTELIGHGVNPVTGDYSRGASGFLIENGELGPAVAEITIAGNLKDMFLNLTPASDLEFRRAVDVPTIRVDGMTVAGA</sequence>
<accession>A0A1L3ZWN8</accession>
<dbReference type="InterPro" id="IPR002510">
    <property type="entry name" value="Metalloprtase-TldD/E_N"/>
</dbReference>
<dbReference type="GO" id="GO:0008237">
    <property type="term" value="F:metallopeptidase activity"/>
    <property type="evidence" value="ECO:0007669"/>
    <property type="project" value="InterPro"/>
</dbReference>
<dbReference type="PANTHER" id="PTHR43421:SF1">
    <property type="entry name" value="METALLOPROTEASE PMBA"/>
    <property type="match status" value="1"/>
</dbReference>
<dbReference type="PANTHER" id="PTHR43421">
    <property type="entry name" value="METALLOPROTEASE PMBA"/>
    <property type="match status" value="1"/>
</dbReference>
<feature type="domain" description="Metalloprotease TldD/E N-terminal" evidence="2">
    <location>
        <begin position="26"/>
        <end position="90"/>
    </location>
</feature>
<name>A0A1L3ZWN8_9SPHN</name>
<dbReference type="InterPro" id="IPR047657">
    <property type="entry name" value="PmbA"/>
</dbReference>